<dbReference type="OMA" id="GEPTWFW"/>
<feature type="compositionally biased region" description="Basic and acidic residues" evidence="1">
    <location>
        <begin position="172"/>
        <end position="194"/>
    </location>
</feature>
<dbReference type="KEGG" id="fvr:FVEG_09188"/>
<dbReference type="RefSeq" id="XP_018755960.1">
    <property type="nucleotide sequence ID" value="XM_018898148.1"/>
</dbReference>
<dbReference type="OrthoDB" id="4586300at2759"/>
<dbReference type="EMBL" id="CM000582">
    <property type="protein sequence ID" value="EWG49769.1"/>
    <property type="molecule type" value="Genomic_DNA"/>
</dbReference>
<proteinExistence type="predicted"/>
<organism evidence="2 3">
    <name type="scientific">Gibberella moniliformis (strain M3125 / FGSC 7600)</name>
    <name type="common">Maize ear and stalk rot fungus</name>
    <name type="synonym">Fusarium verticillioides</name>
    <dbReference type="NCBI Taxonomy" id="334819"/>
    <lineage>
        <taxon>Eukaryota</taxon>
        <taxon>Fungi</taxon>
        <taxon>Dikarya</taxon>
        <taxon>Ascomycota</taxon>
        <taxon>Pezizomycotina</taxon>
        <taxon>Sordariomycetes</taxon>
        <taxon>Hypocreomycetidae</taxon>
        <taxon>Hypocreales</taxon>
        <taxon>Nectriaceae</taxon>
        <taxon>Fusarium</taxon>
        <taxon>Fusarium fujikuroi species complex</taxon>
    </lineage>
</organism>
<name>W7MPR0_GIBM7</name>
<keyword evidence="3" id="KW-1185">Reference proteome</keyword>
<dbReference type="HOGENOM" id="CLU_058648_0_0_1"/>
<accession>W7MPR0</accession>
<dbReference type="STRING" id="334819.W7MPR0"/>
<reference evidence="2 3" key="1">
    <citation type="journal article" date="2010" name="Nature">
        <title>Comparative genomics reveals mobile pathogenicity chromosomes in Fusarium.</title>
        <authorList>
            <person name="Ma L.J."/>
            <person name="van der Does H.C."/>
            <person name="Borkovich K.A."/>
            <person name="Coleman J.J."/>
            <person name="Daboussi M.J."/>
            <person name="Di Pietro A."/>
            <person name="Dufresne M."/>
            <person name="Freitag M."/>
            <person name="Grabherr M."/>
            <person name="Henrissat B."/>
            <person name="Houterman P.M."/>
            <person name="Kang S."/>
            <person name="Shim W.B."/>
            <person name="Woloshuk C."/>
            <person name="Xie X."/>
            <person name="Xu J.R."/>
            <person name="Antoniw J."/>
            <person name="Baker S.E."/>
            <person name="Bluhm B.H."/>
            <person name="Breakspear A."/>
            <person name="Brown D.W."/>
            <person name="Butchko R.A."/>
            <person name="Chapman S."/>
            <person name="Coulson R."/>
            <person name="Coutinho P.M."/>
            <person name="Danchin E.G."/>
            <person name="Diener A."/>
            <person name="Gale L.R."/>
            <person name="Gardiner D.M."/>
            <person name="Goff S."/>
            <person name="Hammond-Kosack K.E."/>
            <person name="Hilburn K."/>
            <person name="Hua-Van A."/>
            <person name="Jonkers W."/>
            <person name="Kazan K."/>
            <person name="Kodira C.D."/>
            <person name="Koehrsen M."/>
            <person name="Kumar L."/>
            <person name="Lee Y.H."/>
            <person name="Li L."/>
            <person name="Manners J.M."/>
            <person name="Miranda-Saavedra D."/>
            <person name="Mukherjee M."/>
            <person name="Park G."/>
            <person name="Park J."/>
            <person name="Park S.Y."/>
            <person name="Proctor R.H."/>
            <person name="Regev A."/>
            <person name="Ruiz-Roldan M.C."/>
            <person name="Sain D."/>
            <person name="Sakthikumar S."/>
            <person name="Sykes S."/>
            <person name="Schwartz D.C."/>
            <person name="Turgeon B.G."/>
            <person name="Wapinski I."/>
            <person name="Yoder O."/>
            <person name="Young S."/>
            <person name="Zeng Q."/>
            <person name="Zhou S."/>
            <person name="Galagan J."/>
            <person name="Cuomo C.A."/>
            <person name="Kistler H.C."/>
            <person name="Rep M."/>
        </authorList>
    </citation>
    <scope>NUCLEOTIDE SEQUENCE [LARGE SCALE GENOMIC DNA]</scope>
    <source>
        <strain evidence="3">M3125 / FGSC 7600</strain>
    </source>
</reference>
<dbReference type="VEuPathDB" id="FungiDB:FVEG_09188"/>
<feature type="region of interest" description="Disordered" evidence="1">
    <location>
        <begin position="301"/>
        <end position="349"/>
    </location>
</feature>
<protein>
    <submittedName>
        <fullName evidence="2">Uncharacterized protein</fullName>
    </submittedName>
</protein>
<evidence type="ECO:0000313" key="3">
    <source>
        <dbReference type="Proteomes" id="UP000009096"/>
    </source>
</evidence>
<sequence length="349" mass="39858">MSLNSITTHCSLLHTIHNTQHTNITTMLGPLDLGFAWPSEQSMTSIAFSSYSPLALRDMPQPRPNNAPSDIDTSIFTFEDAFEDLLAESQGKELPDLKSRYEQRKLLRSMYPNGEPAYFWLHRLRSQGLLEDSGPAKLMKSLANNNWDQLHQELDRKAQEVWRAAFGEDDRNHISRDHPLSNEERNEERSRVDGESSSEYGIEDLRAELHGHRNLRRAPNDFDELFSAIQSSFASERSPWDSFMKLITEDHLTASSNSEEKQLQKLGSDEKQVITKDEYVDRFGYLHTKTLVKTLDENGNEIGSHSHYTVRPAPKENEPAQIENKDEDGQESGIKVEGSAKAKTGWLWK</sequence>
<evidence type="ECO:0000313" key="2">
    <source>
        <dbReference type="EMBL" id="EWG49769.1"/>
    </source>
</evidence>
<dbReference type="AlphaFoldDB" id="W7MPR0"/>
<dbReference type="GeneID" id="30066866"/>
<dbReference type="EMBL" id="DS022253">
    <property type="protein sequence ID" value="EWG49769.1"/>
    <property type="molecule type" value="Genomic_DNA"/>
</dbReference>
<gene>
    <name evidence="2" type="ORF">FVEG_09188</name>
</gene>
<feature type="region of interest" description="Disordered" evidence="1">
    <location>
        <begin position="172"/>
        <end position="199"/>
    </location>
</feature>
<dbReference type="Proteomes" id="UP000009096">
    <property type="component" value="Chromosome 5"/>
</dbReference>
<dbReference type="eggNOG" id="ENOG502RJXY">
    <property type="taxonomic scope" value="Eukaryota"/>
</dbReference>
<evidence type="ECO:0000256" key="1">
    <source>
        <dbReference type="SAM" id="MobiDB-lite"/>
    </source>
</evidence>